<feature type="transmembrane region" description="Helical" evidence="2">
    <location>
        <begin position="314"/>
        <end position="332"/>
    </location>
</feature>
<feature type="transmembrane region" description="Helical" evidence="2">
    <location>
        <begin position="380"/>
        <end position="403"/>
    </location>
</feature>
<feature type="transmembrane region" description="Helical" evidence="2">
    <location>
        <begin position="344"/>
        <end position="368"/>
    </location>
</feature>
<proteinExistence type="predicted"/>
<evidence type="ECO:0000313" key="3">
    <source>
        <dbReference type="Ensembl" id="ENSMSIP00000007092.1"/>
    </source>
</evidence>
<reference evidence="3" key="1">
    <citation type="submission" date="2025-08" db="UniProtKB">
        <authorList>
            <consortium name="Ensembl"/>
        </authorList>
    </citation>
    <scope>IDENTIFICATION</scope>
</reference>
<accession>A0A8C6GK66</accession>
<evidence type="ECO:0000256" key="2">
    <source>
        <dbReference type="SAM" id="Phobius"/>
    </source>
</evidence>
<keyword evidence="4" id="KW-1185">Reference proteome</keyword>
<keyword evidence="2" id="KW-0472">Membrane</keyword>
<feature type="region of interest" description="Disordered" evidence="1">
    <location>
        <begin position="483"/>
        <end position="508"/>
    </location>
</feature>
<dbReference type="GeneTree" id="ENSGT00390000018718"/>
<evidence type="ECO:0008006" key="5">
    <source>
        <dbReference type="Google" id="ProtNLM"/>
    </source>
</evidence>
<feature type="transmembrane region" description="Helical" evidence="2">
    <location>
        <begin position="268"/>
        <end position="289"/>
    </location>
</feature>
<evidence type="ECO:0000313" key="4">
    <source>
        <dbReference type="Proteomes" id="UP000694415"/>
    </source>
</evidence>
<dbReference type="AlphaFoldDB" id="A0A8C6GK66"/>
<name>A0A8C6GK66_MUSSI</name>
<organism evidence="3 4">
    <name type="scientific">Mus spicilegus</name>
    <name type="common">Mound-building mouse</name>
    <dbReference type="NCBI Taxonomy" id="10103"/>
    <lineage>
        <taxon>Eukaryota</taxon>
        <taxon>Metazoa</taxon>
        <taxon>Chordata</taxon>
        <taxon>Craniata</taxon>
        <taxon>Vertebrata</taxon>
        <taxon>Euteleostomi</taxon>
        <taxon>Mammalia</taxon>
        <taxon>Eutheria</taxon>
        <taxon>Euarchontoglires</taxon>
        <taxon>Glires</taxon>
        <taxon>Rodentia</taxon>
        <taxon>Myomorpha</taxon>
        <taxon>Muroidea</taxon>
        <taxon>Muridae</taxon>
        <taxon>Murinae</taxon>
        <taxon>Mus</taxon>
        <taxon>Mus</taxon>
    </lineage>
</organism>
<feature type="transmembrane region" description="Helical" evidence="2">
    <location>
        <begin position="197"/>
        <end position="216"/>
    </location>
</feature>
<dbReference type="GO" id="GO:0015174">
    <property type="term" value="F:basic amino acid transmembrane transporter activity"/>
    <property type="evidence" value="ECO:0007669"/>
    <property type="project" value="TreeGrafter"/>
</dbReference>
<dbReference type="PANTHER" id="PTHR16201:SF53">
    <property type="entry name" value="TRANSMEMBRANE PROTEIN 44"/>
    <property type="match status" value="1"/>
</dbReference>
<feature type="transmembrane region" description="Helical" evidence="2">
    <location>
        <begin position="228"/>
        <end position="247"/>
    </location>
</feature>
<dbReference type="InterPro" id="IPR051415">
    <property type="entry name" value="LAAT-1"/>
</dbReference>
<evidence type="ECO:0000256" key="1">
    <source>
        <dbReference type="SAM" id="MobiDB-lite"/>
    </source>
</evidence>
<sequence length="579" mass="63567">MGAAHFKFNPFLAGVAQGVPLTASAEGKEEAEAMCTPSVPHPTLLCCIFSTRDNAPRGSLHPPTSAGPRQSIVWLWNRANPQRDWVLAGPSFVRRPRAALPLGGSLHPAEPHNRRGWGAARSGNFPRGRRRLGRAMEEGASAAPPLLNWDYLERCFARRRVCISFGLWICAACCWIAAHTLILYLRCTKKCSQDQSTLCAAFCLLTSLCDTVGAILARQLTIQVFTGAYLAAVDFMNFMFTLFPVCGSKSKSKSGQSSRERRRRHLRASVFALALPLSLGPGWAIWTAIPKAPAPVRGPQRRLLGSLLQENPEVFGYLLGAIAAFGSWASRIPPFSNICRGKSLSYIHLWTRFLSALAGLLYASAIVAHDRQPEYLLQATPWFLISLGRAALDLAIIFLSCVIKSRMSRAFGFATAEARESADTQALLTCAEKEEENQEARTEDKNSDWVPLTSLSHCKPLRTMTAISRYMELTIEPAQQAGCSATRLPGDGQTSTGDASSQEPPSYPPIQVIQARVSSSSSSEVSSINSDLEQKYWEALNSEQWDPEDVNLERKKDGELLRMQVRRASLSPVDLASDD</sequence>
<dbReference type="PANTHER" id="PTHR16201">
    <property type="entry name" value="SEVEN TRANSMEMBRANE PROTEIN 1-RELATED"/>
    <property type="match status" value="1"/>
</dbReference>
<feature type="transmembrane region" description="Helical" evidence="2">
    <location>
        <begin position="165"/>
        <end position="185"/>
    </location>
</feature>
<keyword evidence="2" id="KW-0812">Transmembrane</keyword>
<reference evidence="3" key="2">
    <citation type="submission" date="2025-09" db="UniProtKB">
        <authorList>
            <consortium name="Ensembl"/>
        </authorList>
    </citation>
    <scope>IDENTIFICATION</scope>
</reference>
<dbReference type="Proteomes" id="UP000694415">
    <property type="component" value="Unplaced"/>
</dbReference>
<dbReference type="Ensembl" id="ENSMSIT00000009029.1">
    <property type="protein sequence ID" value="ENSMSIP00000007092.1"/>
    <property type="gene ID" value="ENSMSIG00000006328.1"/>
</dbReference>
<protein>
    <recommendedName>
        <fullName evidence="5">Transmembrane protein 44</fullName>
    </recommendedName>
</protein>
<feature type="compositionally biased region" description="Polar residues" evidence="1">
    <location>
        <begin position="492"/>
        <end position="504"/>
    </location>
</feature>
<keyword evidence="2" id="KW-1133">Transmembrane helix</keyword>